<protein>
    <submittedName>
        <fullName evidence="1">Uncharacterized protein</fullName>
    </submittedName>
</protein>
<keyword evidence="2" id="KW-1185">Reference proteome</keyword>
<name>A0A0R1P461_9LACO</name>
<proteinExistence type="predicted"/>
<organism evidence="1 2">
    <name type="scientific">Limosilactobacillus frumenti DSM 13145</name>
    <dbReference type="NCBI Taxonomy" id="1423746"/>
    <lineage>
        <taxon>Bacteria</taxon>
        <taxon>Bacillati</taxon>
        <taxon>Bacillota</taxon>
        <taxon>Bacilli</taxon>
        <taxon>Lactobacillales</taxon>
        <taxon>Lactobacillaceae</taxon>
        <taxon>Limosilactobacillus</taxon>
    </lineage>
</organism>
<dbReference type="PATRIC" id="fig|1423746.3.peg.935"/>
<reference evidence="1 2" key="1">
    <citation type="journal article" date="2015" name="Genome Announc.">
        <title>Expanding the biotechnology potential of lactobacilli through comparative genomics of 213 strains and associated genera.</title>
        <authorList>
            <person name="Sun Z."/>
            <person name="Harris H.M."/>
            <person name="McCann A."/>
            <person name="Guo C."/>
            <person name="Argimon S."/>
            <person name="Zhang W."/>
            <person name="Yang X."/>
            <person name="Jeffery I.B."/>
            <person name="Cooney J.C."/>
            <person name="Kagawa T.F."/>
            <person name="Liu W."/>
            <person name="Song Y."/>
            <person name="Salvetti E."/>
            <person name="Wrobel A."/>
            <person name="Rasinkangas P."/>
            <person name="Parkhill J."/>
            <person name="Rea M.C."/>
            <person name="O'Sullivan O."/>
            <person name="Ritari J."/>
            <person name="Douillard F.P."/>
            <person name="Paul Ross R."/>
            <person name="Yang R."/>
            <person name="Briner A.E."/>
            <person name="Felis G.E."/>
            <person name="de Vos W.M."/>
            <person name="Barrangou R."/>
            <person name="Klaenhammer T.R."/>
            <person name="Caufield P.W."/>
            <person name="Cui Y."/>
            <person name="Zhang H."/>
            <person name="O'Toole P.W."/>
        </authorList>
    </citation>
    <scope>NUCLEOTIDE SEQUENCE [LARGE SCALE GENOMIC DNA]</scope>
    <source>
        <strain evidence="1 2">DSM 13145</strain>
    </source>
</reference>
<accession>A0A0R1P461</accession>
<evidence type="ECO:0000313" key="1">
    <source>
        <dbReference type="EMBL" id="KRL27174.1"/>
    </source>
</evidence>
<sequence length="58" mass="6829">MTMVTIDHRAKNIAQLEEKWQSLTIKDDTMFGIVMENQDICLELLRRILPELDIKLDV</sequence>
<dbReference type="EMBL" id="AZER01000016">
    <property type="protein sequence ID" value="KRL27174.1"/>
    <property type="molecule type" value="Genomic_DNA"/>
</dbReference>
<evidence type="ECO:0000313" key="2">
    <source>
        <dbReference type="Proteomes" id="UP000051445"/>
    </source>
</evidence>
<comment type="caution">
    <text evidence="1">The sequence shown here is derived from an EMBL/GenBank/DDBJ whole genome shotgun (WGS) entry which is preliminary data.</text>
</comment>
<dbReference type="Proteomes" id="UP000051445">
    <property type="component" value="Unassembled WGS sequence"/>
</dbReference>
<dbReference type="AlphaFoldDB" id="A0A0R1P461"/>
<gene>
    <name evidence="1" type="ORF">FD27_GL000924</name>
</gene>